<proteinExistence type="predicted"/>
<organism evidence="1 2">
    <name type="scientific">Sorghum bicolor</name>
    <name type="common">Sorghum</name>
    <name type="synonym">Sorghum vulgare</name>
    <dbReference type="NCBI Taxonomy" id="4558"/>
    <lineage>
        <taxon>Eukaryota</taxon>
        <taxon>Viridiplantae</taxon>
        <taxon>Streptophyta</taxon>
        <taxon>Embryophyta</taxon>
        <taxon>Tracheophyta</taxon>
        <taxon>Spermatophyta</taxon>
        <taxon>Magnoliopsida</taxon>
        <taxon>Liliopsida</taxon>
        <taxon>Poales</taxon>
        <taxon>Poaceae</taxon>
        <taxon>PACMAD clade</taxon>
        <taxon>Panicoideae</taxon>
        <taxon>Andropogonodae</taxon>
        <taxon>Andropogoneae</taxon>
        <taxon>Sorghinae</taxon>
        <taxon>Sorghum</taxon>
    </lineage>
</organism>
<accession>A0A921QDJ8</accession>
<evidence type="ECO:0000313" key="1">
    <source>
        <dbReference type="EMBL" id="KAG0520259.1"/>
    </source>
</evidence>
<dbReference type="AlphaFoldDB" id="A0A921QDJ8"/>
<dbReference type="Proteomes" id="UP000807115">
    <property type="component" value="Chromosome 8"/>
</dbReference>
<reference evidence="1" key="2">
    <citation type="submission" date="2020-10" db="EMBL/GenBank/DDBJ databases">
        <authorList>
            <person name="Cooper E.A."/>
            <person name="Brenton Z.W."/>
            <person name="Flinn B.S."/>
            <person name="Jenkins J."/>
            <person name="Shu S."/>
            <person name="Flowers D."/>
            <person name="Luo F."/>
            <person name="Wang Y."/>
            <person name="Xia P."/>
            <person name="Barry K."/>
            <person name="Daum C."/>
            <person name="Lipzen A."/>
            <person name="Yoshinaga Y."/>
            <person name="Schmutz J."/>
            <person name="Saski C."/>
            <person name="Vermerris W."/>
            <person name="Kresovich S."/>
        </authorList>
    </citation>
    <scope>NUCLEOTIDE SEQUENCE</scope>
</reference>
<reference evidence="1" key="1">
    <citation type="journal article" date="2019" name="BMC Genomics">
        <title>A new reference genome for Sorghum bicolor reveals high levels of sequence similarity between sweet and grain genotypes: implications for the genetics of sugar metabolism.</title>
        <authorList>
            <person name="Cooper E.A."/>
            <person name="Brenton Z.W."/>
            <person name="Flinn B.S."/>
            <person name="Jenkins J."/>
            <person name="Shu S."/>
            <person name="Flowers D."/>
            <person name="Luo F."/>
            <person name="Wang Y."/>
            <person name="Xia P."/>
            <person name="Barry K."/>
            <person name="Daum C."/>
            <person name="Lipzen A."/>
            <person name="Yoshinaga Y."/>
            <person name="Schmutz J."/>
            <person name="Saski C."/>
            <person name="Vermerris W."/>
            <person name="Kresovich S."/>
        </authorList>
    </citation>
    <scope>NUCLEOTIDE SEQUENCE</scope>
</reference>
<sequence length="56" mass="6556">MSVRRRPHENRVLMVSIDQPWNAWIQTDPTTWPDLPQTQLLGPHTRIIGRSLPTLK</sequence>
<protein>
    <submittedName>
        <fullName evidence="1">Uncharacterized protein</fullName>
    </submittedName>
</protein>
<gene>
    <name evidence="1" type="ORF">BDA96_08G058600</name>
</gene>
<comment type="caution">
    <text evidence="1">The sequence shown here is derived from an EMBL/GenBank/DDBJ whole genome shotgun (WGS) entry which is preliminary data.</text>
</comment>
<evidence type="ECO:0000313" key="2">
    <source>
        <dbReference type="Proteomes" id="UP000807115"/>
    </source>
</evidence>
<dbReference type="EMBL" id="CM027687">
    <property type="protein sequence ID" value="KAG0520259.1"/>
    <property type="molecule type" value="Genomic_DNA"/>
</dbReference>
<name>A0A921QDJ8_SORBI</name>